<name>A0A0A9EMF2_ARUDO</name>
<organism evidence="1">
    <name type="scientific">Arundo donax</name>
    <name type="common">Giant reed</name>
    <name type="synonym">Donax arundinaceus</name>
    <dbReference type="NCBI Taxonomy" id="35708"/>
    <lineage>
        <taxon>Eukaryota</taxon>
        <taxon>Viridiplantae</taxon>
        <taxon>Streptophyta</taxon>
        <taxon>Embryophyta</taxon>
        <taxon>Tracheophyta</taxon>
        <taxon>Spermatophyta</taxon>
        <taxon>Magnoliopsida</taxon>
        <taxon>Liliopsida</taxon>
        <taxon>Poales</taxon>
        <taxon>Poaceae</taxon>
        <taxon>PACMAD clade</taxon>
        <taxon>Arundinoideae</taxon>
        <taxon>Arundineae</taxon>
        <taxon>Arundo</taxon>
    </lineage>
</organism>
<sequence>MCFFLESLGVNRARA</sequence>
<protein>
    <submittedName>
        <fullName evidence="1">Uncharacterized protein</fullName>
    </submittedName>
</protein>
<accession>A0A0A9EMF2</accession>
<reference evidence="1" key="2">
    <citation type="journal article" date="2015" name="Data Brief">
        <title>Shoot transcriptome of the giant reed, Arundo donax.</title>
        <authorList>
            <person name="Barrero R.A."/>
            <person name="Guerrero F.D."/>
            <person name="Moolhuijzen P."/>
            <person name="Goolsby J.A."/>
            <person name="Tidwell J."/>
            <person name="Bellgard S.E."/>
            <person name="Bellgard M.I."/>
        </authorList>
    </citation>
    <scope>NUCLEOTIDE SEQUENCE</scope>
    <source>
        <tissue evidence="1">Shoot tissue taken approximately 20 cm above the soil surface</tissue>
    </source>
</reference>
<evidence type="ECO:0000313" key="1">
    <source>
        <dbReference type="EMBL" id="JAE01930.1"/>
    </source>
</evidence>
<reference evidence="1" key="1">
    <citation type="submission" date="2014-09" db="EMBL/GenBank/DDBJ databases">
        <authorList>
            <person name="Magalhaes I.L.F."/>
            <person name="Oliveira U."/>
            <person name="Santos F.R."/>
            <person name="Vidigal T.H.D.A."/>
            <person name="Brescovit A.D."/>
            <person name="Santos A.J."/>
        </authorList>
    </citation>
    <scope>NUCLEOTIDE SEQUENCE</scope>
    <source>
        <tissue evidence="1">Shoot tissue taken approximately 20 cm above the soil surface</tissue>
    </source>
</reference>
<proteinExistence type="predicted"/>
<dbReference type="EMBL" id="GBRH01195966">
    <property type="protein sequence ID" value="JAE01930.1"/>
    <property type="molecule type" value="Transcribed_RNA"/>
</dbReference>